<feature type="domain" description="OBG-type G" evidence="2">
    <location>
        <begin position="1"/>
        <end position="84"/>
    </location>
</feature>
<dbReference type="Gene3D" id="3.40.50.300">
    <property type="entry name" value="P-loop containing nucleotide triphosphate hydrolases"/>
    <property type="match status" value="1"/>
</dbReference>
<dbReference type="PROSITE" id="PS51710">
    <property type="entry name" value="G_OBG"/>
    <property type="match status" value="1"/>
</dbReference>
<comment type="caution">
    <text evidence="3">The sequence shown here is derived from an EMBL/GenBank/DDBJ whole genome shotgun (WGS) entry which is preliminary data.</text>
</comment>
<sequence length="84" mass="9800">IVHVIDMSGLEGRDPYEDYVTINKELEQYNLRLTERPQIIVANKMDMPDAEENLKAFKEKLTDDYPVFPISAVTRQGLRDLLFE</sequence>
<dbReference type="PANTHER" id="PTHR11702">
    <property type="entry name" value="DEVELOPMENTALLY REGULATED GTP-BINDING PROTEIN-RELATED"/>
    <property type="match status" value="1"/>
</dbReference>
<protein>
    <submittedName>
        <fullName evidence="3">GTPase ObgE</fullName>
    </submittedName>
</protein>
<gene>
    <name evidence="3" type="ORF">J0695_42260</name>
</gene>
<feature type="non-terminal residue" evidence="3">
    <location>
        <position position="1"/>
    </location>
</feature>
<dbReference type="InterPro" id="IPR045086">
    <property type="entry name" value="OBG_GTPase"/>
</dbReference>
<dbReference type="GO" id="GO:0005525">
    <property type="term" value="F:GTP binding"/>
    <property type="evidence" value="ECO:0007669"/>
    <property type="project" value="InterPro"/>
</dbReference>
<keyword evidence="1" id="KW-0547">Nucleotide-binding</keyword>
<evidence type="ECO:0000313" key="3">
    <source>
        <dbReference type="EMBL" id="MBO0518284.1"/>
    </source>
</evidence>
<dbReference type="EMBL" id="JAFLRJ010001461">
    <property type="protein sequence ID" value="MBO0518284.1"/>
    <property type="molecule type" value="Genomic_DNA"/>
</dbReference>
<feature type="non-terminal residue" evidence="3">
    <location>
        <position position="84"/>
    </location>
</feature>
<dbReference type="InterPro" id="IPR031167">
    <property type="entry name" value="G_OBG"/>
</dbReference>
<dbReference type="AlphaFoldDB" id="A0A939JNZ1"/>
<dbReference type="Proteomes" id="UP000664167">
    <property type="component" value="Unassembled WGS sequence"/>
</dbReference>
<dbReference type="InterPro" id="IPR027417">
    <property type="entry name" value="P-loop_NTPase"/>
</dbReference>
<dbReference type="PANTHER" id="PTHR11702:SF31">
    <property type="entry name" value="MITOCHONDRIAL RIBOSOME-ASSOCIATED GTPASE 2"/>
    <property type="match status" value="1"/>
</dbReference>
<organism evidence="3 4">
    <name type="scientific">Streptomyces beijiangensis</name>
    <dbReference type="NCBI Taxonomy" id="163361"/>
    <lineage>
        <taxon>Bacteria</taxon>
        <taxon>Bacillati</taxon>
        <taxon>Actinomycetota</taxon>
        <taxon>Actinomycetes</taxon>
        <taxon>Kitasatosporales</taxon>
        <taxon>Streptomycetaceae</taxon>
        <taxon>Streptomyces</taxon>
    </lineage>
</organism>
<dbReference type="SUPFAM" id="SSF52540">
    <property type="entry name" value="P-loop containing nucleoside triphosphate hydrolases"/>
    <property type="match status" value="1"/>
</dbReference>
<reference evidence="3" key="1">
    <citation type="submission" date="2021-03" db="EMBL/GenBank/DDBJ databases">
        <title>Streptomyces poriferae sp. nov., a novel marine sponge-derived Actinobacteria species with anti-MRSA activity.</title>
        <authorList>
            <person name="Sandoval-Powers M."/>
            <person name="Kralova S."/>
            <person name="Nguyen G.-S."/>
            <person name="Fawwal D."/>
            <person name="Degnes K."/>
            <person name="Klinkenberg G."/>
            <person name="Sletta H."/>
            <person name="Wentzel A."/>
            <person name="Liles M.R."/>
        </authorList>
    </citation>
    <scope>NUCLEOTIDE SEQUENCE</scope>
    <source>
        <strain evidence="3">DSM 41794</strain>
    </source>
</reference>
<keyword evidence="4" id="KW-1185">Reference proteome</keyword>
<dbReference type="GO" id="GO:0003924">
    <property type="term" value="F:GTPase activity"/>
    <property type="evidence" value="ECO:0007669"/>
    <property type="project" value="InterPro"/>
</dbReference>
<evidence type="ECO:0000313" key="4">
    <source>
        <dbReference type="Proteomes" id="UP000664167"/>
    </source>
</evidence>
<proteinExistence type="predicted"/>
<evidence type="ECO:0000256" key="1">
    <source>
        <dbReference type="ARBA" id="ARBA00022741"/>
    </source>
</evidence>
<accession>A0A939JNZ1</accession>
<name>A0A939JNZ1_9ACTN</name>
<evidence type="ECO:0000259" key="2">
    <source>
        <dbReference type="PROSITE" id="PS51710"/>
    </source>
</evidence>